<dbReference type="Gene3D" id="1.20.1250.20">
    <property type="entry name" value="MFS general substrate transporter like domains"/>
    <property type="match status" value="4"/>
</dbReference>
<comment type="caution">
    <text evidence="9">The sequence shown here is derived from an EMBL/GenBank/DDBJ whole genome shotgun (WGS) entry which is preliminary data.</text>
</comment>
<feature type="transmembrane region" description="Helical" evidence="7">
    <location>
        <begin position="751"/>
        <end position="770"/>
    </location>
</feature>
<evidence type="ECO:0000259" key="8">
    <source>
        <dbReference type="PROSITE" id="PS50850"/>
    </source>
</evidence>
<feature type="transmembrane region" description="Helical" evidence="7">
    <location>
        <begin position="146"/>
        <end position="164"/>
    </location>
</feature>
<reference evidence="9" key="1">
    <citation type="submission" date="2013-05" db="EMBL/GenBank/DDBJ databases">
        <authorList>
            <person name="Yim A.K.Y."/>
            <person name="Chan T.F."/>
            <person name="Ji K.M."/>
            <person name="Liu X.Y."/>
            <person name="Zhou J.W."/>
            <person name="Li R.Q."/>
            <person name="Yang K.Y."/>
            <person name="Li J."/>
            <person name="Li M."/>
            <person name="Law P.T.W."/>
            <person name="Wu Y.L."/>
            <person name="Cai Z.L."/>
            <person name="Qin H."/>
            <person name="Bao Y."/>
            <person name="Leung R.K.K."/>
            <person name="Ng P.K.S."/>
            <person name="Zou J."/>
            <person name="Zhong X.J."/>
            <person name="Ran P.X."/>
            <person name="Zhong N.S."/>
            <person name="Liu Z.G."/>
            <person name="Tsui S.K.W."/>
        </authorList>
    </citation>
    <scope>NUCLEOTIDE SEQUENCE</scope>
    <source>
        <strain evidence="9">Derf</strain>
        <tissue evidence="9">Whole organism</tissue>
    </source>
</reference>
<dbReference type="FunFam" id="1.20.1250.20:FF:000423">
    <property type="entry name" value="Putative inorganic phosphate cotransporter-like Protein"/>
    <property type="match status" value="1"/>
</dbReference>
<feature type="transmembrane region" description="Helical" evidence="7">
    <location>
        <begin position="316"/>
        <end position="335"/>
    </location>
</feature>
<proteinExistence type="predicted"/>
<keyword evidence="3 7" id="KW-0812">Transmembrane</keyword>
<feature type="transmembrane region" description="Helical" evidence="7">
    <location>
        <begin position="20"/>
        <end position="38"/>
    </location>
</feature>
<dbReference type="InterPro" id="IPR011701">
    <property type="entry name" value="MFS"/>
</dbReference>
<evidence type="ECO:0000313" key="10">
    <source>
        <dbReference type="Proteomes" id="UP000790347"/>
    </source>
</evidence>
<organism evidence="9 10">
    <name type="scientific">Dermatophagoides farinae</name>
    <name type="common">American house dust mite</name>
    <dbReference type="NCBI Taxonomy" id="6954"/>
    <lineage>
        <taxon>Eukaryota</taxon>
        <taxon>Metazoa</taxon>
        <taxon>Ecdysozoa</taxon>
        <taxon>Arthropoda</taxon>
        <taxon>Chelicerata</taxon>
        <taxon>Arachnida</taxon>
        <taxon>Acari</taxon>
        <taxon>Acariformes</taxon>
        <taxon>Sarcoptiformes</taxon>
        <taxon>Astigmata</taxon>
        <taxon>Psoroptidia</taxon>
        <taxon>Analgoidea</taxon>
        <taxon>Pyroglyphidae</taxon>
        <taxon>Dermatophagoidinae</taxon>
        <taxon>Dermatophagoides</taxon>
    </lineage>
</organism>
<dbReference type="FunFam" id="1.20.1250.20:FF:000003">
    <property type="entry name" value="Solute carrier family 17 member 3"/>
    <property type="match status" value="1"/>
</dbReference>
<dbReference type="Proteomes" id="UP000790347">
    <property type="component" value="Unassembled WGS sequence"/>
</dbReference>
<reference evidence="9" key="2">
    <citation type="journal article" date="2022" name="Res Sq">
        <title>Comparative Genomics Reveals Insights into the Divergent Evolution of Astigmatic Mites and Household Pest Adaptations.</title>
        <authorList>
            <person name="Xiong Q."/>
            <person name="Wan A.T.-Y."/>
            <person name="Liu X.-Y."/>
            <person name="Fung C.S.-H."/>
            <person name="Xiao X."/>
            <person name="Malainual N."/>
            <person name="Hou J."/>
            <person name="Wang L."/>
            <person name="Wang M."/>
            <person name="Yang K."/>
            <person name="Cui Y."/>
            <person name="Leung E."/>
            <person name="Nong W."/>
            <person name="Shin S.-K."/>
            <person name="Au S."/>
            <person name="Jeong K.Y."/>
            <person name="Chew F.T."/>
            <person name="Hui J."/>
            <person name="Leung T.F."/>
            <person name="Tungtrongchitr A."/>
            <person name="Zhong N."/>
            <person name="Liu Z."/>
            <person name="Tsui S."/>
        </authorList>
    </citation>
    <scope>NUCLEOTIDE SEQUENCE</scope>
    <source>
        <strain evidence="9">Derf</strain>
        <tissue evidence="9">Whole organism</tissue>
    </source>
</reference>
<keyword evidence="6 7" id="KW-0472">Membrane</keyword>
<evidence type="ECO:0000256" key="5">
    <source>
        <dbReference type="ARBA" id="ARBA00022989"/>
    </source>
</evidence>
<comment type="subcellular location">
    <subcellularLocation>
        <location evidence="1">Membrane</location>
        <topology evidence="1">Multi-pass membrane protein</topology>
    </subcellularLocation>
</comment>
<feature type="transmembrane region" description="Helical" evidence="7">
    <location>
        <begin position="455"/>
        <end position="475"/>
    </location>
</feature>
<keyword evidence="2" id="KW-0813">Transport</keyword>
<dbReference type="PANTHER" id="PTHR11662">
    <property type="entry name" value="SOLUTE CARRIER FAMILY 17"/>
    <property type="match status" value="1"/>
</dbReference>
<keyword evidence="4" id="KW-0769">Symport</keyword>
<keyword evidence="10" id="KW-1185">Reference proteome</keyword>
<evidence type="ECO:0000256" key="6">
    <source>
        <dbReference type="ARBA" id="ARBA00023136"/>
    </source>
</evidence>
<dbReference type="Pfam" id="PF07690">
    <property type="entry name" value="MFS_1"/>
    <property type="match status" value="2"/>
</dbReference>
<feature type="transmembrane region" description="Helical" evidence="7">
    <location>
        <begin position="791"/>
        <end position="809"/>
    </location>
</feature>
<feature type="transmembrane region" description="Helical" evidence="7">
    <location>
        <begin position="122"/>
        <end position="140"/>
    </location>
</feature>
<feature type="transmembrane region" description="Helical" evidence="7">
    <location>
        <begin position="716"/>
        <end position="739"/>
    </location>
</feature>
<protein>
    <recommendedName>
        <fullName evidence="8">Major facilitator superfamily (MFS) profile domain-containing protein</fullName>
    </recommendedName>
</protein>
<evidence type="ECO:0000313" key="9">
    <source>
        <dbReference type="EMBL" id="KAH9494271.1"/>
    </source>
</evidence>
<gene>
    <name evidence="9" type="ORF">DERF_014966</name>
</gene>
<evidence type="ECO:0000256" key="2">
    <source>
        <dbReference type="ARBA" id="ARBA00022448"/>
    </source>
</evidence>
<feature type="transmembrane region" description="Helical" evidence="7">
    <location>
        <begin position="653"/>
        <end position="673"/>
    </location>
</feature>
<dbReference type="InterPro" id="IPR020846">
    <property type="entry name" value="MFS_dom"/>
</dbReference>
<feature type="transmembrane region" description="Helical" evidence="7">
    <location>
        <begin position="356"/>
        <end position="389"/>
    </location>
</feature>
<feature type="transmembrane region" description="Helical" evidence="7">
    <location>
        <begin position="272"/>
        <end position="296"/>
    </location>
</feature>
<dbReference type="FunFam" id="1.20.1250.20:FF:000532">
    <property type="entry name" value="SLC (SoLute Carrier) homolog"/>
    <property type="match status" value="1"/>
</dbReference>
<keyword evidence="5 7" id="KW-1133">Transmembrane helix</keyword>
<evidence type="ECO:0000256" key="4">
    <source>
        <dbReference type="ARBA" id="ARBA00022847"/>
    </source>
</evidence>
<feature type="transmembrane region" description="Helical" evidence="7">
    <location>
        <begin position="884"/>
        <end position="906"/>
    </location>
</feature>
<feature type="transmembrane region" description="Helical" evidence="7">
    <location>
        <begin position="96"/>
        <end position="115"/>
    </location>
</feature>
<dbReference type="GO" id="GO:0015293">
    <property type="term" value="F:symporter activity"/>
    <property type="evidence" value="ECO:0007669"/>
    <property type="project" value="UniProtKB-KW"/>
</dbReference>
<feature type="transmembrane region" description="Helical" evidence="7">
    <location>
        <begin position="621"/>
        <end position="641"/>
    </location>
</feature>
<feature type="domain" description="Major facilitator superfamily (MFS) profile" evidence="8">
    <location>
        <begin position="460"/>
        <end position="908"/>
    </location>
</feature>
<dbReference type="PROSITE" id="PS50850">
    <property type="entry name" value="MFS"/>
    <property type="match status" value="2"/>
</dbReference>
<feature type="transmembrane region" description="Helical" evidence="7">
    <location>
        <begin position="215"/>
        <end position="235"/>
    </location>
</feature>
<feature type="transmembrane region" description="Helical" evidence="7">
    <location>
        <begin position="533"/>
        <end position="553"/>
    </location>
</feature>
<feature type="transmembrane region" description="Helical" evidence="7">
    <location>
        <begin position="560"/>
        <end position="580"/>
    </location>
</feature>
<evidence type="ECO:0000256" key="3">
    <source>
        <dbReference type="ARBA" id="ARBA00022692"/>
    </source>
</evidence>
<dbReference type="InterPro" id="IPR050382">
    <property type="entry name" value="MFS_Na/Anion_cotransporter"/>
</dbReference>
<feature type="transmembrane region" description="Helical" evidence="7">
    <location>
        <begin position="586"/>
        <end position="609"/>
    </location>
</feature>
<evidence type="ECO:0000256" key="1">
    <source>
        <dbReference type="ARBA" id="ARBA00004141"/>
    </source>
</evidence>
<feature type="transmembrane region" description="Helical" evidence="7">
    <location>
        <begin position="409"/>
        <end position="434"/>
    </location>
</feature>
<feature type="transmembrane region" description="Helical" evidence="7">
    <location>
        <begin position="185"/>
        <end position="203"/>
    </location>
</feature>
<accession>A0A922HK87</accession>
<dbReference type="SUPFAM" id="SSF103473">
    <property type="entry name" value="MFS general substrate transporter"/>
    <property type="match status" value="2"/>
</dbReference>
<dbReference type="GO" id="GO:0006820">
    <property type="term" value="P:monoatomic anion transport"/>
    <property type="evidence" value="ECO:0007669"/>
    <property type="project" value="TreeGrafter"/>
</dbReference>
<evidence type="ECO:0000256" key="7">
    <source>
        <dbReference type="SAM" id="Phobius"/>
    </source>
</evidence>
<feature type="transmembrane region" description="Helical" evidence="7">
    <location>
        <begin position="815"/>
        <end position="835"/>
    </location>
</feature>
<dbReference type="PANTHER" id="PTHR11662:SF399">
    <property type="entry name" value="FI19708P1-RELATED"/>
    <property type="match status" value="1"/>
</dbReference>
<feature type="domain" description="Major facilitator superfamily (MFS) profile" evidence="8">
    <location>
        <begin position="24"/>
        <end position="468"/>
    </location>
</feature>
<dbReference type="EMBL" id="ASGP02000008">
    <property type="protein sequence ID" value="KAH9494271.1"/>
    <property type="molecule type" value="Genomic_DNA"/>
</dbReference>
<sequence length="921" mass="102937">MLINVKKSPNGRFIQRFIPARFIFIFLSSFGFFLVYAYKVVLSMAIVSMVKTSTTKNETIMVEEFSFISDEKCPGSTEVDNIVGEFDWSESIKNNVLAAFFYGYVCTQIPAGIFSNKFGSKWIFSISLLIAAICSLLSPIAARQSYIWFFTLRFIQGLAEGVVYPCMNKMIAQWIPKMELSRGTTLIYTGAQFGTVFTLPIAAQLNGSSLGWTASFYLLGIIGIVWFILFATLVFESPELHPFISQNEFDHIVHNGGGKQIERKLIIPYREIFTSIPVYGLILTHFGQNWAFLTILTYMPTYMKNVLHTNNTQNTIISGLPYLGQALFGWICSFISDKLRSSGRLQITTIRKINNFIAFIPPAICIALIPTVGCNQIVSCILLILAVTFNGASFSGFNSTHVDMAPDFAGVLMGFTNSFGNVPGFVVPKVVNLFTNKEMDPQKKVYNGRFIQRFIAARVIFVILGFFGFFLVYAFKVVVNMSIVAMIKNKHNDDLLTNFSTISPVSADTCPGGQSTSNQQEGEFDWPEDVKNYVLASFFYGYVLTQIPAGILANKFGGKWIFGSSILIASIASLMCPFAARINYMWFIILRVIQGLAEGVVFPCMNTMIAQWMPKMERTRGTTITFTGAMIGTVITMPMAAQFNESSWGWAASYYLLGIVGIIWFILYSFLVYESPESHPFISRQEYNYIIENGGGKQMEMKVIIPYREIFTSSRVYGIILTAIGQNWAFLTILTYLPTYMKDVLHTDNKMTTIISGLPSLGQAVFGWICSYYTDRMRQHGTLSITTIRKINAFITYIPPAIFMAIIPVVGCDQIASSTLLILAVTLSGACFSGFNSTHVDMAPDFAGTLMGLTNSIGNIPGFIVPKVIEAFTKNQSTIKTWSYVWYLAAAINVLTTLIYTFMCTAEEQTWGRIHRLPEKA</sequence>
<name>A0A922HK87_DERFA</name>
<dbReference type="InterPro" id="IPR036259">
    <property type="entry name" value="MFS_trans_sf"/>
</dbReference>
<dbReference type="AlphaFoldDB" id="A0A922HK87"/>
<dbReference type="GO" id="GO:0016020">
    <property type="term" value="C:membrane"/>
    <property type="evidence" value="ECO:0007669"/>
    <property type="project" value="UniProtKB-SubCell"/>
</dbReference>